<dbReference type="EMBL" id="BAABIA010000002">
    <property type="protein sequence ID" value="GAA5135665.1"/>
    <property type="molecule type" value="Genomic_DNA"/>
</dbReference>
<dbReference type="InterPro" id="IPR049712">
    <property type="entry name" value="Poly_export"/>
</dbReference>
<proteinExistence type="predicted"/>
<reference evidence="4" key="1">
    <citation type="journal article" date="2019" name="Int. J. Syst. Evol. Microbiol.">
        <title>The Global Catalogue of Microorganisms (GCM) 10K type strain sequencing project: providing services to taxonomists for standard genome sequencing and annotation.</title>
        <authorList>
            <consortium name="The Broad Institute Genomics Platform"/>
            <consortium name="The Broad Institute Genome Sequencing Center for Infectious Disease"/>
            <person name="Wu L."/>
            <person name="Ma J."/>
        </authorList>
    </citation>
    <scope>NUCLEOTIDE SEQUENCE [LARGE SCALE GENOMIC DNA]</scope>
    <source>
        <strain evidence="4">JCM 18053</strain>
    </source>
</reference>
<protein>
    <recommendedName>
        <fullName evidence="2">Polysaccharide export protein N-terminal domain-containing protein</fullName>
    </recommendedName>
</protein>
<dbReference type="PANTHER" id="PTHR33619">
    <property type="entry name" value="POLYSACCHARIDE EXPORT PROTEIN GFCE-RELATED"/>
    <property type="match status" value="1"/>
</dbReference>
<dbReference type="Proteomes" id="UP001499852">
    <property type="component" value="Unassembled WGS sequence"/>
</dbReference>
<evidence type="ECO:0000256" key="1">
    <source>
        <dbReference type="ARBA" id="ARBA00022729"/>
    </source>
</evidence>
<accession>A0ABP9P199</accession>
<keyword evidence="4" id="KW-1185">Reference proteome</keyword>
<dbReference type="InterPro" id="IPR003715">
    <property type="entry name" value="Poly_export_N"/>
</dbReference>
<dbReference type="PANTHER" id="PTHR33619:SF3">
    <property type="entry name" value="POLYSACCHARIDE EXPORT PROTEIN GFCE-RELATED"/>
    <property type="match status" value="1"/>
</dbReference>
<dbReference type="Pfam" id="PF02563">
    <property type="entry name" value="Poly_export"/>
    <property type="match status" value="1"/>
</dbReference>
<feature type="domain" description="Polysaccharide export protein N-terminal" evidence="2">
    <location>
        <begin position="18"/>
        <end position="85"/>
    </location>
</feature>
<evidence type="ECO:0000259" key="2">
    <source>
        <dbReference type="Pfam" id="PF02563"/>
    </source>
</evidence>
<gene>
    <name evidence="3" type="ORF">GCM10023213_09350</name>
</gene>
<organism evidence="3 4">
    <name type="scientific">Prosthecobacter algae</name>
    <dbReference type="NCBI Taxonomy" id="1144682"/>
    <lineage>
        <taxon>Bacteria</taxon>
        <taxon>Pseudomonadati</taxon>
        <taxon>Verrucomicrobiota</taxon>
        <taxon>Verrucomicrobiia</taxon>
        <taxon>Verrucomicrobiales</taxon>
        <taxon>Verrucomicrobiaceae</taxon>
        <taxon>Prosthecobacter</taxon>
    </lineage>
</organism>
<evidence type="ECO:0000313" key="3">
    <source>
        <dbReference type="EMBL" id="GAA5135665.1"/>
    </source>
</evidence>
<name>A0ABP9P199_9BACT</name>
<dbReference type="Gene3D" id="3.30.1950.10">
    <property type="entry name" value="wza like domain"/>
    <property type="match status" value="1"/>
</dbReference>
<dbReference type="Gene3D" id="3.10.560.10">
    <property type="entry name" value="Outer membrane lipoprotein wza domain like"/>
    <property type="match status" value="1"/>
</dbReference>
<sequence length="201" mass="21273">MPVAPRISGAPPAPARPVFLAGDQLELFVKEDLTLNGSYLVREGGYIVIPRAGRVTVAGLSREEAEPRVREFLLKTQLKEATVIVERTPSVANSTAVGGGGAATASIPRVLIYITGSVPRTGGHAIPVPPGKTVGVYEALLISGGLGKFATLDKVEIFRFDANGRRKKSVIDMRPIMKGEAEDPGIAEGDIINVPEKVFGF</sequence>
<comment type="caution">
    <text evidence="3">The sequence shown here is derived from an EMBL/GenBank/DDBJ whole genome shotgun (WGS) entry which is preliminary data.</text>
</comment>
<evidence type="ECO:0000313" key="4">
    <source>
        <dbReference type="Proteomes" id="UP001499852"/>
    </source>
</evidence>
<keyword evidence="1" id="KW-0732">Signal</keyword>
<dbReference type="RefSeq" id="WP_345735207.1">
    <property type="nucleotide sequence ID" value="NZ_BAABIA010000002.1"/>
</dbReference>